<evidence type="ECO:0000256" key="1">
    <source>
        <dbReference type="ARBA" id="ARBA00004370"/>
    </source>
</evidence>
<dbReference type="PANTHER" id="PTHR37820:SF1">
    <property type="entry name" value="CELL DIVISION PROTEIN FTSQ"/>
    <property type="match status" value="1"/>
</dbReference>
<feature type="compositionally biased region" description="Low complexity" evidence="8">
    <location>
        <begin position="406"/>
        <end position="442"/>
    </location>
</feature>
<dbReference type="GO" id="GO:0051301">
    <property type="term" value="P:cell division"/>
    <property type="evidence" value="ECO:0007669"/>
    <property type="project" value="UniProtKB-KW"/>
</dbReference>
<evidence type="ECO:0000259" key="10">
    <source>
        <dbReference type="PROSITE" id="PS51779"/>
    </source>
</evidence>
<evidence type="ECO:0000256" key="3">
    <source>
        <dbReference type="ARBA" id="ARBA00022618"/>
    </source>
</evidence>
<keyword evidence="2" id="KW-1003">Cell membrane</keyword>
<evidence type="ECO:0000313" key="11">
    <source>
        <dbReference type="EMBL" id="SER34908.1"/>
    </source>
</evidence>
<keyword evidence="4 9" id="KW-0812">Transmembrane</keyword>
<keyword evidence="7" id="KW-0131">Cell cycle</keyword>
<dbReference type="InterPro" id="IPR034746">
    <property type="entry name" value="POTRA"/>
</dbReference>
<sequence>MATRRPTKRNAPKGTPRPGGAVPRRGMAARSAKPRPSVLGGGSSGAARAQRRAVAVPQRGVRAGVGRPVAAGRKVAKVATVRAAASAKATDFSPRLPHFGKRAKDKAGAPSETPAPRTRKGSAESTQVAGRVRIAIIVGIVVAAILLVVLLGYLLLSYTPAFTITHVRAQGTEHVSAENVEKLAGLPEGSTLLNLDEDAVVKNLRKNPWVGNVTFEKQFPDSLNIVVEERRADALVVMSTGDVAWYLSSDNTWIEPVTIQVAEGQSRDSVALAMAQQAGAVLVTDVPSTVSPVAGSTATDDVLKAVESYRNELGQDISSQIVSFSASSLEGIRCTLSSGVEIALGSPSNISSKESVIKEILDQYAGKITYINVRVPSKPSFRKVDSDYVGQGSGTSGTDYAYGDPSASSSAAASSGIAGESRGSGQTSADGDSTSGDGTDGT</sequence>
<name>A0A1H9NG91_9ACTN</name>
<keyword evidence="3 11" id="KW-0132">Cell division</keyword>
<evidence type="ECO:0000313" key="12">
    <source>
        <dbReference type="Proteomes" id="UP000199128"/>
    </source>
</evidence>
<feature type="region of interest" description="Disordered" evidence="8">
    <location>
        <begin position="1"/>
        <end position="63"/>
    </location>
</feature>
<feature type="compositionally biased region" description="Low complexity" evidence="8">
    <location>
        <begin position="45"/>
        <end position="63"/>
    </location>
</feature>
<evidence type="ECO:0000256" key="9">
    <source>
        <dbReference type="SAM" id="Phobius"/>
    </source>
</evidence>
<proteinExistence type="predicted"/>
<evidence type="ECO:0000256" key="7">
    <source>
        <dbReference type="ARBA" id="ARBA00023306"/>
    </source>
</evidence>
<feature type="region of interest" description="Disordered" evidence="8">
    <location>
        <begin position="394"/>
        <end position="442"/>
    </location>
</feature>
<dbReference type="InterPro" id="IPR050487">
    <property type="entry name" value="FtsQ_DivIB"/>
</dbReference>
<dbReference type="Proteomes" id="UP000199128">
    <property type="component" value="Unassembled WGS sequence"/>
</dbReference>
<evidence type="ECO:0000256" key="8">
    <source>
        <dbReference type="SAM" id="MobiDB-lite"/>
    </source>
</evidence>
<dbReference type="InterPro" id="IPR013685">
    <property type="entry name" value="POTRA_FtsQ_type"/>
</dbReference>
<feature type="compositionally biased region" description="Basic residues" evidence="8">
    <location>
        <begin position="1"/>
        <end position="11"/>
    </location>
</feature>
<dbReference type="PROSITE" id="PS51779">
    <property type="entry name" value="POTRA"/>
    <property type="match status" value="1"/>
</dbReference>
<evidence type="ECO:0000256" key="4">
    <source>
        <dbReference type="ARBA" id="ARBA00022692"/>
    </source>
</evidence>
<keyword evidence="6 9" id="KW-0472">Membrane</keyword>
<dbReference type="EMBL" id="FOGP01000001">
    <property type="protein sequence ID" value="SER34908.1"/>
    <property type="molecule type" value="Genomic_DNA"/>
</dbReference>
<organism evidence="11 12">
    <name type="scientific">Parafannyhessea umbonata</name>
    <dbReference type="NCBI Taxonomy" id="604330"/>
    <lineage>
        <taxon>Bacteria</taxon>
        <taxon>Bacillati</taxon>
        <taxon>Actinomycetota</taxon>
        <taxon>Coriobacteriia</taxon>
        <taxon>Coriobacteriales</taxon>
        <taxon>Atopobiaceae</taxon>
        <taxon>Parafannyhessea</taxon>
    </lineage>
</organism>
<reference evidence="12" key="1">
    <citation type="submission" date="2016-10" db="EMBL/GenBank/DDBJ databases">
        <authorList>
            <person name="Varghese N."/>
            <person name="Submissions S."/>
        </authorList>
    </citation>
    <scope>NUCLEOTIDE SEQUENCE [LARGE SCALE GENOMIC DNA]</scope>
    <source>
        <strain evidence="12">KHGC19</strain>
    </source>
</reference>
<dbReference type="Pfam" id="PF08478">
    <property type="entry name" value="POTRA_1"/>
    <property type="match status" value="1"/>
</dbReference>
<dbReference type="PANTHER" id="PTHR37820">
    <property type="entry name" value="CELL DIVISION PROTEIN DIVIB"/>
    <property type="match status" value="1"/>
</dbReference>
<feature type="domain" description="POTRA" evidence="10">
    <location>
        <begin position="162"/>
        <end position="230"/>
    </location>
</feature>
<feature type="transmembrane region" description="Helical" evidence="9">
    <location>
        <begin position="134"/>
        <end position="156"/>
    </location>
</feature>
<dbReference type="AlphaFoldDB" id="A0A1H9NG91"/>
<accession>A0A1H9NG91</accession>
<gene>
    <name evidence="11" type="ORF">SAMN05216446_0453</name>
</gene>
<feature type="region of interest" description="Disordered" evidence="8">
    <location>
        <begin position="92"/>
        <end position="124"/>
    </location>
</feature>
<comment type="subcellular location">
    <subcellularLocation>
        <location evidence="1">Membrane</location>
    </subcellularLocation>
</comment>
<evidence type="ECO:0000256" key="2">
    <source>
        <dbReference type="ARBA" id="ARBA00022475"/>
    </source>
</evidence>
<dbReference type="Gene3D" id="3.10.20.310">
    <property type="entry name" value="membrane protein fhac"/>
    <property type="match status" value="1"/>
</dbReference>
<evidence type="ECO:0000256" key="5">
    <source>
        <dbReference type="ARBA" id="ARBA00022989"/>
    </source>
</evidence>
<dbReference type="GO" id="GO:0005886">
    <property type="term" value="C:plasma membrane"/>
    <property type="evidence" value="ECO:0007669"/>
    <property type="project" value="TreeGrafter"/>
</dbReference>
<keyword evidence="5 9" id="KW-1133">Transmembrane helix</keyword>
<protein>
    <submittedName>
        <fullName evidence="11">Cell division protein FtsQ</fullName>
    </submittedName>
</protein>
<evidence type="ECO:0000256" key="6">
    <source>
        <dbReference type="ARBA" id="ARBA00023136"/>
    </source>
</evidence>